<protein>
    <submittedName>
        <fullName evidence="2">Uncharacterized protein</fullName>
    </submittedName>
</protein>
<evidence type="ECO:0000313" key="3">
    <source>
        <dbReference type="Proteomes" id="UP000004778"/>
    </source>
</evidence>
<feature type="region of interest" description="Disordered" evidence="1">
    <location>
        <begin position="1"/>
        <end position="43"/>
    </location>
</feature>
<comment type="caution">
    <text evidence="2">The sequence shown here is derived from an EMBL/GenBank/DDBJ whole genome shotgun (WGS) entry which is preliminary data.</text>
</comment>
<reference evidence="2 3" key="1">
    <citation type="submission" date="2009-01" db="EMBL/GenBank/DDBJ databases">
        <authorList>
            <person name="Qin X."/>
            <person name="Bachman B."/>
            <person name="Battles P."/>
            <person name="Bell A."/>
            <person name="Bess C."/>
            <person name="Bickham C."/>
            <person name="Chaboub L."/>
            <person name="Chen D."/>
            <person name="Coyle M."/>
            <person name="Deiros D.R."/>
            <person name="Dinh H."/>
            <person name="Forbes L."/>
            <person name="Fowler G."/>
            <person name="Francisco L."/>
            <person name="Fu Q."/>
            <person name="Gubbala S."/>
            <person name="Hale W."/>
            <person name="Han Y."/>
            <person name="Hemphill L."/>
            <person name="Highlander S.K."/>
            <person name="Hirani K."/>
            <person name="Hogues M."/>
            <person name="Jackson L."/>
            <person name="Jakkamsetti A."/>
            <person name="Javaid M."/>
            <person name="Jiang H."/>
            <person name="Korchina V."/>
            <person name="Kovar C."/>
            <person name="Lara F."/>
            <person name="Lee S."/>
            <person name="Mata R."/>
            <person name="Mathew T."/>
            <person name="Moen C."/>
            <person name="Morales K."/>
            <person name="Munidasa M."/>
            <person name="Nazareth L."/>
            <person name="Ngo R."/>
            <person name="Nguyen L."/>
            <person name="Okwuonu G."/>
            <person name="Ongeri F."/>
            <person name="Patil S."/>
            <person name="Petrosino J."/>
            <person name="Pham C."/>
            <person name="Pham P."/>
            <person name="Pu L.-L."/>
            <person name="Puazo M."/>
            <person name="Raj R."/>
            <person name="Reid J."/>
            <person name="Rouhana J."/>
            <person name="Saada N."/>
            <person name="Shang Y."/>
            <person name="Simmons D."/>
            <person name="Thornton R."/>
            <person name="Warren J."/>
            <person name="Weissenberger G."/>
            <person name="Zhang J."/>
            <person name="Zhang L."/>
            <person name="Zhou C."/>
            <person name="Zhu D."/>
            <person name="Muzny D."/>
            <person name="Worley K."/>
            <person name="Gibbs R."/>
        </authorList>
    </citation>
    <scope>NUCLEOTIDE SEQUENCE [LARGE SCALE GENOMIC DNA]</scope>
    <source>
        <strain evidence="2 3">DSM 15434</strain>
    </source>
</reference>
<dbReference type="Proteomes" id="UP000004778">
    <property type="component" value="Unassembled WGS sequence"/>
</dbReference>
<proteinExistence type="predicted"/>
<feature type="compositionally biased region" description="Polar residues" evidence="1">
    <location>
        <begin position="34"/>
        <end position="43"/>
    </location>
</feature>
<accession>C0W437</accession>
<evidence type="ECO:0000313" key="2">
    <source>
        <dbReference type="EMBL" id="EEH66507.1"/>
    </source>
</evidence>
<dbReference type="HOGENOM" id="CLU_3228502_0_0_11"/>
<name>C0W437_9ACTO</name>
<keyword evidence="3" id="KW-1185">Reference proteome</keyword>
<dbReference type="EMBL" id="ACFH01000041">
    <property type="protein sequence ID" value="EEH66507.1"/>
    <property type="molecule type" value="Genomic_DNA"/>
</dbReference>
<sequence length="43" mass="4611">MEAAVSECARPHAHSDTAVMTATRRQVPWKHPGQQATAGTAPR</sequence>
<evidence type="ECO:0000256" key="1">
    <source>
        <dbReference type="SAM" id="MobiDB-lite"/>
    </source>
</evidence>
<organism evidence="2 3">
    <name type="scientific">Actinomyces urogenitalis DSM 15434</name>
    <dbReference type="NCBI Taxonomy" id="525246"/>
    <lineage>
        <taxon>Bacteria</taxon>
        <taxon>Bacillati</taxon>
        <taxon>Actinomycetota</taxon>
        <taxon>Actinomycetes</taxon>
        <taxon>Actinomycetales</taxon>
        <taxon>Actinomycetaceae</taxon>
        <taxon>Actinomyces</taxon>
    </lineage>
</organism>
<dbReference type="AlphaFoldDB" id="C0W437"/>
<gene>
    <name evidence="2" type="ORF">HMPREF0058_0631</name>
</gene>